<dbReference type="Pfam" id="PF12833">
    <property type="entry name" value="HTH_18"/>
    <property type="match status" value="1"/>
</dbReference>
<dbReference type="InterPro" id="IPR018060">
    <property type="entry name" value="HTH_AraC"/>
</dbReference>
<dbReference type="EMBL" id="CP051428">
    <property type="protein sequence ID" value="QJC51419.1"/>
    <property type="molecule type" value="Genomic_DNA"/>
</dbReference>
<evidence type="ECO:0000256" key="3">
    <source>
        <dbReference type="ARBA" id="ARBA00023163"/>
    </source>
</evidence>
<keyword evidence="1" id="KW-0805">Transcription regulation</keyword>
<protein>
    <submittedName>
        <fullName evidence="5">AraC family transcriptional regulator</fullName>
    </submittedName>
</protein>
<keyword evidence="6" id="KW-1185">Reference proteome</keyword>
<dbReference type="InterPro" id="IPR029442">
    <property type="entry name" value="GyrI-like"/>
</dbReference>
<evidence type="ECO:0000256" key="1">
    <source>
        <dbReference type="ARBA" id="ARBA00023015"/>
    </source>
</evidence>
<dbReference type="RefSeq" id="WP_168907070.1">
    <property type="nucleotide sequence ID" value="NZ_CP051428.1"/>
</dbReference>
<dbReference type="GO" id="GO:0003700">
    <property type="term" value="F:DNA-binding transcription factor activity"/>
    <property type="evidence" value="ECO:0007669"/>
    <property type="project" value="InterPro"/>
</dbReference>
<reference evidence="5 6" key="1">
    <citation type="submission" date="2020-04" db="EMBL/GenBank/DDBJ databases">
        <title>Novel Paenibacillus strain UniB2 isolated from commercial digestive syrup.</title>
        <authorList>
            <person name="Thorat V."/>
            <person name="Kirdat K."/>
            <person name="Tiwarekar B."/>
            <person name="Yadav A."/>
        </authorList>
    </citation>
    <scope>NUCLEOTIDE SEQUENCE [LARGE SCALE GENOMIC DNA]</scope>
    <source>
        <strain evidence="5 6">UniB2</strain>
    </source>
</reference>
<dbReference type="PROSITE" id="PS00041">
    <property type="entry name" value="HTH_ARAC_FAMILY_1"/>
    <property type="match status" value="1"/>
</dbReference>
<gene>
    <name evidence="5" type="ORF">HGI30_07570</name>
</gene>
<dbReference type="Gene3D" id="3.20.80.10">
    <property type="entry name" value="Regulatory factor, effector binding domain"/>
    <property type="match status" value="1"/>
</dbReference>
<keyword evidence="3" id="KW-0804">Transcription</keyword>
<dbReference type="PROSITE" id="PS01124">
    <property type="entry name" value="HTH_ARAC_FAMILY_2"/>
    <property type="match status" value="1"/>
</dbReference>
<sequence>MDWLTRMNDTLDRIEQQLDGRPDVEALAREAYSSPFHFQRMFHALTGYPLGEYVRRRRLTRAAQELAASSIKVVDVALKYGYESPEAFAKAFRKTHGVTPTMARQPGCRLVAFPKLRFHLSLKGEEEMNYRIEKRDRFTIAGASIVVSCENGENFRRIPQFWQESGQNGTIGRVLELCPGQPLIGACTDFRIVGEKDESERFRYMIAVEAPTGTVPEPFEHEGAEFVEREVPASTWAVFTAVGPLPESVQSVSLRIYSEWFPSTGYEHAGGLELELYLEDGGPDSDAVTEIWVPVKLSSQ</sequence>
<dbReference type="InterPro" id="IPR050959">
    <property type="entry name" value="MarA-like"/>
</dbReference>
<dbReference type="KEGG" id="palr:HGI30_07570"/>
<dbReference type="SUPFAM" id="SSF55136">
    <property type="entry name" value="Probable bacterial effector-binding domain"/>
    <property type="match status" value="1"/>
</dbReference>
<dbReference type="SMART" id="SM00871">
    <property type="entry name" value="AraC_E_bind"/>
    <property type="match status" value="1"/>
</dbReference>
<dbReference type="InterPro" id="IPR010499">
    <property type="entry name" value="AraC_E-bd"/>
</dbReference>
<dbReference type="Pfam" id="PF06445">
    <property type="entry name" value="GyrI-like"/>
    <property type="match status" value="1"/>
</dbReference>
<dbReference type="PRINTS" id="PR00032">
    <property type="entry name" value="HTHARAC"/>
</dbReference>
<dbReference type="Proteomes" id="UP000502136">
    <property type="component" value="Chromosome"/>
</dbReference>
<organism evidence="5 6">
    <name type="scientific">Paenibacillus albicereus</name>
    <dbReference type="NCBI Taxonomy" id="2726185"/>
    <lineage>
        <taxon>Bacteria</taxon>
        <taxon>Bacillati</taxon>
        <taxon>Bacillota</taxon>
        <taxon>Bacilli</taxon>
        <taxon>Bacillales</taxon>
        <taxon>Paenibacillaceae</taxon>
        <taxon>Paenibacillus</taxon>
    </lineage>
</organism>
<dbReference type="InterPro" id="IPR020449">
    <property type="entry name" value="Tscrpt_reg_AraC-type_HTH"/>
</dbReference>
<dbReference type="SMART" id="SM00342">
    <property type="entry name" value="HTH_ARAC"/>
    <property type="match status" value="1"/>
</dbReference>
<evidence type="ECO:0000313" key="5">
    <source>
        <dbReference type="EMBL" id="QJC51419.1"/>
    </source>
</evidence>
<feature type="domain" description="HTH araC/xylS-type" evidence="4">
    <location>
        <begin position="8"/>
        <end position="106"/>
    </location>
</feature>
<dbReference type="InterPro" id="IPR009057">
    <property type="entry name" value="Homeodomain-like_sf"/>
</dbReference>
<dbReference type="PANTHER" id="PTHR47504:SF5">
    <property type="entry name" value="RIGHT ORIGIN-BINDING PROTEIN"/>
    <property type="match status" value="1"/>
</dbReference>
<dbReference type="PANTHER" id="PTHR47504">
    <property type="entry name" value="RIGHT ORIGIN-BINDING PROTEIN"/>
    <property type="match status" value="1"/>
</dbReference>
<evidence type="ECO:0000256" key="2">
    <source>
        <dbReference type="ARBA" id="ARBA00023125"/>
    </source>
</evidence>
<dbReference type="GO" id="GO:0043565">
    <property type="term" value="F:sequence-specific DNA binding"/>
    <property type="evidence" value="ECO:0007669"/>
    <property type="project" value="InterPro"/>
</dbReference>
<proteinExistence type="predicted"/>
<dbReference type="Gene3D" id="1.10.10.60">
    <property type="entry name" value="Homeodomain-like"/>
    <property type="match status" value="2"/>
</dbReference>
<dbReference type="SUPFAM" id="SSF46689">
    <property type="entry name" value="Homeodomain-like"/>
    <property type="match status" value="2"/>
</dbReference>
<accession>A0A6H2GVN5</accession>
<keyword evidence="2" id="KW-0238">DNA-binding</keyword>
<dbReference type="InterPro" id="IPR011256">
    <property type="entry name" value="Reg_factor_effector_dom_sf"/>
</dbReference>
<name>A0A6H2GVN5_9BACL</name>
<dbReference type="InterPro" id="IPR018062">
    <property type="entry name" value="HTH_AraC-typ_CS"/>
</dbReference>
<dbReference type="AlphaFoldDB" id="A0A6H2GVN5"/>
<evidence type="ECO:0000313" key="6">
    <source>
        <dbReference type="Proteomes" id="UP000502136"/>
    </source>
</evidence>
<evidence type="ECO:0000259" key="4">
    <source>
        <dbReference type="PROSITE" id="PS01124"/>
    </source>
</evidence>